<keyword evidence="2 4" id="KW-0238">DNA-binding</keyword>
<dbReference type="InterPro" id="IPR011075">
    <property type="entry name" value="TetR_C"/>
</dbReference>
<dbReference type="RefSeq" id="WP_136896054.1">
    <property type="nucleotide sequence ID" value="NZ_SWJE01000008.1"/>
</dbReference>
<dbReference type="Pfam" id="PF16925">
    <property type="entry name" value="TetR_C_13"/>
    <property type="match status" value="1"/>
</dbReference>
<evidence type="ECO:0000313" key="7">
    <source>
        <dbReference type="Proteomes" id="UP000305539"/>
    </source>
</evidence>
<reference evidence="6 7" key="1">
    <citation type="submission" date="2019-04" db="EMBL/GenBank/DDBJ databases">
        <title>Trinickia sp. 7GSK02, isolated from subtropical forest soil.</title>
        <authorList>
            <person name="Gao Z.-H."/>
            <person name="Qiu L.-H."/>
        </authorList>
    </citation>
    <scope>NUCLEOTIDE SEQUENCE [LARGE SCALE GENOMIC DNA]</scope>
    <source>
        <strain evidence="6 7">7GSK02</strain>
    </source>
</reference>
<dbReference type="SUPFAM" id="SSF48498">
    <property type="entry name" value="Tetracyclin repressor-like, C-terminal domain"/>
    <property type="match status" value="1"/>
</dbReference>
<accession>A0A4V6WQ98</accession>
<dbReference type="Proteomes" id="UP000305539">
    <property type="component" value="Unassembled WGS sequence"/>
</dbReference>
<dbReference type="InterPro" id="IPR009057">
    <property type="entry name" value="Homeodomain-like_sf"/>
</dbReference>
<evidence type="ECO:0000313" key="6">
    <source>
        <dbReference type="EMBL" id="TKC87790.1"/>
    </source>
</evidence>
<organism evidence="6 7">
    <name type="scientific">Trinickia terrae</name>
    <dbReference type="NCBI Taxonomy" id="2571161"/>
    <lineage>
        <taxon>Bacteria</taxon>
        <taxon>Pseudomonadati</taxon>
        <taxon>Pseudomonadota</taxon>
        <taxon>Betaproteobacteria</taxon>
        <taxon>Burkholderiales</taxon>
        <taxon>Burkholderiaceae</taxon>
        <taxon>Trinickia</taxon>
    </lineage>
</organism>
<feature type="DNA-binding region" description="H-T-H motif" evidence="4">
    <location>
        <begin position="32"/>
        <end position="51"/>
    </location>
</feature>
<name>A0A4V6WQ98_9BURK</name>
<evidence type="ECO:0000256" key="4">
    <source>
        <dbReference type="PROSITE-ProRule" id="PRU00335"/>
    </source>
</evidence>
<evidence type="ECO:0000256" key="3">
    <source>
        <dbReference type="ARBA" id="ARBA00023163"/>
    </source>
</evidence>
<sequence length="206" mass="22558">MSTLTRKSETTFAFIVSAALEMAAAEGIGKLSLGEVAKRLGISKSGVFARVGSLEALQEAVLDESDRRFFAEVFQPALALPAGLPRLDAMVAGWIKRAADADSAVACIYTAGAFEFDDLDSPLRERLQEGVVRSRAVMRRTVLQAMELGHLRPDTDPEQLVFEISSLIVGLMHEVRFMRDPSAEQRMRGAYGRLIATYKSLSYQGN</sequence>
<evidence type="ECO:0000256" key="2">
    <source>
        <dbReference type="ARBA" id="ARBA00023125"/>
    </source>
</evidence>
<dbReference type="InterPro" id="IPR036271">
    <property type="entry name" value="Tet_transcr_reg_TetR-rel_C_sf"/>
</dbReference>
<dbReference type="OrthoDB" id="326421at2"/>
<dbReference type="PROSITE" id="PS50977">
    <property type="entry name" value="HTH_TETR_2"/>
    <property type="match status" value="1"/>
</dbReference>
<proteinExistence type="predicted"/>
<dbReference type="Gene3D" id="1.10.357.10">
    <property type="entry name" value="Tetracycline Repressor, domain 2"/>
    <property type="match status" value="1"/>
</dbReference>
<keyword evidence="1" id="KW-0805">Transcription regulation</keyword>
<protein>
    <submittedName>
        <fullName evidence="6">TetR/AcrR family transcriptional regulator</fullName>
    </submittedName>
</protein>
<dbReference type="InterPro" id="IPR001647">
    <property type="entry name" value="HTH_TetR"/>
</dbReference>
<dbReference type="SUPFAM" id="SSF46689">
    <property type="entry name" value="Homeodomain-like"/>
    <property type="match status" value="1"/>
</dbReference>
<evidence type="ECO:0000256" key="1">
    <source>
        <dbReference type="ARBA" id="ARBA00023015"/>
    </source>
</evidence>
<keyword evidence="3" id="KW-0804">Transcription</keyword>
<evidence type="ECO:0000259" key="5">
    <source>
        <dbReference type="PROSITE" id="PS50977"/>
    </source>
</evidence>
<dbReference type="AlphaFoldDB" id="A0A4V6WQ98"/>
<gene>
    <name evidence="6" type="ORF">FAZ69_16045</name>
</gene>
<feature type="domain" description="HTH tetR-type" evidence="5">
    <location>
        <begin position="9"/>
        <end position="69"/>
    </location>
</feature>
<dbReference type="GO" id="GO:0003677">
    <property type="term" value="F:DNA binding"/>
    <property type="evidence" value="ECO:0007669"/>
    <property type="project" value="UniProtKB-UniRule"/>
</dbReference>
<dbReference type="Pfam" id="PF00440">
    <property type="entry name" value="TetR_N"/>
    <property type="match status" value="1"/>
</dbReference>
<dbReference type="PANTHER" id="PTHR47506">
    <property type="entry name" value="TRANSCRIPTIONAL REGULATORY PROTEIN"/>
    <property type="match status" value="1"/>
</dbReference>
<dbReference type="PANTHER" id="PTHR47506:SF6">
    <property type="entry name" value="HTH-TYPE TRANSCRIPTIONAL REPRESSOR NEMR"/>
    <property type="match status" value="1"/>
</dbReference>
<keyword evidence="7" id="KW-1185">Reference proteome</keyword>
<dbReference type="Gene3D" id="1.10.10.60">
    <property type="entry name" value="Homeodomain-like"/>
    <property type="match status" value="1"/>
</dbReference>
<comment type="caution">
    <text evidence="6">The sequence shown here is derived from an EMBL/GenBank/DDBJ whole genome shotgun (WGS) entry which is preliminary data.</text>
</comment>
<dbReference type="EMBL" id="SWJE01000008">
    <property type="protein sequence ID" value="TKC87790.1"/>
    <property type="molecule type" value="Genomic_DNA"/>
</dbReference>